<name>A0AAX2R970_BURCE</name>
<organism evidence="1 2">
    <name type="scientific">Burkholderia cepacia</name>
    <name type="common">Pseudomonas cepacia</name>
    <dbReference type="NCBI Taxonomy" id="292"/>
    <lineage>
        <taxon>Bacteria</taxon>
        <taxon>Pseudomonadati</taxon>
        <taxon>Pseudomonadota</taxon>
        <taxon>Betaproteobacteria</taxon>
        <taxon>Burkholderiales</taxon>
        <taxon>Burkholderiaceae</taxon>
        <taxon>Burkholderia</taxon>
        <taxon>Burkholderia cepacia complex</taxon>
    </lineage>
</organism>
<accession>A0AAX2R970</accession>
<protein>
    <submittedName>
        <fullName evidence="1">Uncharacterized protein</fullName>
    </submittedName>
</protein>
<dbReference type="Proteomes" id="UP000298234">
    <property type="component" value="Unassembled WGS sequence"/>
</dbReference>
<reference evidence="1 2" key="1">
    <citation type="submission" date="2019-03" db="EMBL/GenBank/DDBJ databases">
        <title>Burkholderia cepacia outbreak.</title>
        <authorList>
            <person name="Farzana R."/>
            <person name="Walsh T.R."/>
        </authorList>
    </citation>
    <scope>NUCLEOTIDE SEQUENCE [LARGE SCALE GENOMIC DNA]</scope>
    <source>
        <strain evidence="2">d13</strain>
    </source>
</reference>
<dbReference type="EMBL" id="SNSQ01000123">
    <property type="protein sequence ID" value="TEU31423.1"/>
    <property type="molecule type" value="Genomic_DNA"/>
</dbReference>
<dbReference type="AlphaFoldDB" id="A0AAX2R970"/>
<evidence type="ECO:0000313" key="2">
    <source>
        <dbReference type="Proteomes" id="UP000298234"/>
    </source>
</evidence>
<gene>
    <name evidence="1" type="ORF">E3D37_44995</name>
</gene>
<proteinExistence type="predicted"/>
<dbReference type="RefSeq" id="WP_134257950.1">
    <property type="nucleotide sequence ID" value="NZ_SNSG01000129.1"/>
</dbReference>
<sequence length="166" mass="18593">MDRNFLAVEPQWSECRVVFSASRDGYRATDVELSGCSACFDRNIGLDVQAGAAVAEWISRQERVHGYRYQDSEIKYIEVVTGDGRYLNATTRGWDVLVDAHRREAVERAGYSICNNGLSHGWYVLPPGETEFKSDENGHNYLGFFSSEVDLLLEVFDLISAPTAAV</sequence>
<evidence type="ECO:0000313" key="1">
    <source>
        <dbReference type="EMBL" id="TEU31423.1"/>
    </source>
</evidence>
<comment type="caution">
    <text evidence="1">The sequence shown here is derived from an EMBL/GenBank/DDBJ whole genome shotgun (WGS) entry which is preliminary data.</text>
</comment>